<evidence type="ECO:0000313" key="7">
    <source>
        <dbReference type="EMBL" id="KMO87854.1"/>
    </source>
</evidence>
<dbReference type="OrthoDB" id="9813967at2"/>
<dbReference type="Pfam" id="PF25954">
    <property type="entry name" value="Beta-barrel_RND_2"/>
    <property type="match status" value="1"/>
</dbReference>
<dbReference type="InParanoid" id="A0A0J6WYX1"/>
<dbReference type="Proteomes" id="UP000036503">
    <property type="component" value="Unassembled WGS sequence"/>
</dbReference>
<dbReference type="Gene3D" id="2.40.420.20">
    <property type="match status" value="1"/>
</dbReference>
<feature type="chain" id="PRO_5039317010" evidence="3">
    <location>
        <begin position="21"/>
        <end position="361"/>
    </location>
</feature>
<dbReference type="NCBIfam" id="TIGR01730">
    <property type="entry name" value="RND_mfp"/>
    <property type="match status" value="1"/>
</dbReference>
<gene>
    <name evidence="7" type="ORF">AB840_00250</name>
</gene>
<evidence type="ECO:0000256" key="1">
    <source>
        <dbReference type="ARBA" id="ARBA00009477"/>
    </source>
</evidence>
<keyword evidence="3" id="KW-0732">Signal</keyword>
<evidence type="ECO:0000259" key="6">
    <source>
        <dbReference type="Pfam" id="PF25954"/>
    </source>
</evidence>
<evidence type="ECO:0000256" key="3">
    <source>
        <dbReference type="SAM" id="SignalP"/>
    </source>
</evidence>
<comment type="caution">
    <text evidence="7">The sequence shown here is derived from an EMBL/GenBank/DDBJ whole genome shotgun (WGS) entry which is preliminary data.</text>
</comment>
<feature type="coiled-coil region" evidence="2">
    <location>
        <begin position="100"/>
        <end position="165"/>
    </location>
</feature>
<dbReference type="PANTHER" id="PTHR30469">
    <property type="entry name" value="MULTIDRUG RESISTANCE PROTEIN MDTA"/>
    <property type="match status" value="1"/>
</dbReference>
<accession>A0A0J6WYX1</accession>
<evidence type="ECO:0000259" key="5">
    <source>
        <dbReference type="Pfam" id="PF25917"/>
    </source>
</evidence>
<dbReference type="Gene3D" id="2.40.30.170">
    <property type="match status" value="1"/>
</dbReference>
<evidence type="ECO:0000256" key="2">
    <source>
        <dbReference type="SAM" id="Coils"/>
    </source>
</evidence>
<dbReference type="GO" id="GO:1990281">
    <property type="term" value="C:efflux pump complex"/>
    <property type="evidence" value="ECO:0007669"/>
    <property type="project" value="TreeGrafter"/>
</dbReference>
<dbReference type="EMBL" id="LEKT01000001">
    <property type="protein sequence ID" value="KMO87854.1"/>
    <property type="molecule type" value="Genomic_DNA"/>
</dbReference>
<comment type="similarity">
    <text evidence="1">Belongs to the membrane fusion protein (MFP) (TC 8.A.1) family.</text>
</comment>
<dbReference type="GO" id="GO:0015562">
    <property type="term" value="F:efflux transmembrane transporter activity"/>
    <property type="evidence" value="ECO:0007669"/>
    <property type="project" value="TreeGrafter"/>
</dbReference>
<feature type="signal peptide" evidence="3">
    <location>
        <begin position="1"/>
        <end position="20"/>
    </location>
</feature>
<dbReference type="Pfam" id="PF25917">
    <property type="entry name" value="BSH_RND"/>
    <property type="match status" value="1"/>
</dbReference>
<dbReference type="Gene3D" id="1.10.287.470">
    <property type="entry name" value="Helix hairpin bin"/>
    <property type="match status" value="1"/>
</dbReference>
<dbReference type="Gene3D" id="2.40.50.100">
    <property type="match status" value="1"/>
</dbReference>
<dbReference type="InterPro" id="IPR058625">
    <property type="entry name" value="MdtA-like_BSH"/>
</dbReference>
<dbReference type="SUPFAM" id="SSF111369">
    <property type="entry name" value="HlyD-like secretion proteins"/>
    <property type="match status" value="1"/>
</dbReference>
<dbReference type="STRING" id="39029.BSR42_02640"/>
<feature type="domain" description="Multidrug resistance protein MdtA-like alpha-helical hairpin" evidence="4">
    <location>
        <begin position="101"/>
        <end position="169"/>
    </location>
</feature>
<dbReference type="Pfam" id="PF25876">
    <property type="entry name" value="HH_MFP_RND"/>
    <property type="match status" value="1"/>
</dbReference>
<name>A0A0J6WYX1_9FIRM</name>
<keyword evidence="2" id="KW-0175">Coiled coil</keyword>
<dbReference type="InterPro" id="IPR006143">
    <property type="entry name" value="RND_pump_MFP"/>
</dbReference>
<dbReference type="InterPro" id="IPR058792">
    <property type="entry name" value="Beta-barrel_RND_2"/>
</dbReference>
<dbReference type="PANTHER" id="PTHR30469:SF15">
    <property type="entry name" value="HLYD FAMILY OF SECRETION PROTEINS"/>
    <property type="match status" value="1"/>
</dbReference>
<proteinExistence type="inferred from homology"/>
<evidence type="ECO:0000313" key="8">
    <source>
        <dbReference type="Proteomes" id="UP000036503"/>
    </source>
</evidence>
<organism evidence="7 8">
    <name type="scientific">Megasphaera cerevisiae DSM 20462</name>
    <dbReference type="NCBI Taxonomy" id="1122219"/>
    <lineage>
        <taxon>Bacteria</taxon>
        <taxon>Bacillati</taxon>
        <taxon>Bacillota</taxon>
        <taxon>Negativicutes</taxon>
        <taxon>Veillonellales</taxon>
        <taxon>Veillonellaceae</taxon>
        <taxon>Megasphaera</taxon>
    </lineage>
</organism>
<reference evidence="7 8" key="1">
    <citation type="submission" date="2015-06" db="EMBL/GenBank/DDBJ databases">
        <title>Draft genome sequence of beer spoilage bacterium Megasphaera cerevisiae type strain 20462.</title>
        <authorList>
            <person name="Kutumbaka K."/>
            <person name="Pasmowitz J."/>
            <person name="Mategko J."/>
            <person name="Reyes D."/>
            <person name="Friedrich A."/>
            <person name="Han S."/>
            <person name="Martens-Habbena W."/>
            <person name="Neal-McKinney J."/>
            <person name="Janagama H.K."/>
            <person name="Nadala C."/>
            <person name="Samadpour M."/>
        </authorList>
    </citation>
    <scope>NUCLEOTIDE SEQUENCE [LARGE SCALE GENOMIC DNA]</scope>
    <source>
        <strain evidence="7 8">DSM 20462</strain>
    </source>
</reference>
<evidence type="ECO:0000259" key="4">
    <source>
        <dbReference type="Pfam" id="PF25876"/>
    </source>
</evidence>
<feature type="domain" description="CusB-like beta-barrel" evidence="6">
    <location>
        <begin position="207"/>
        <end position="281"/>
    </location>
</feature>
<dbReference type="RefSeq" id="WP_048512813.1">
    <property type="nucleotide sequence ID" value="NZ_FUXD01000003.1"/>
</dbReference>
<dbReference type="AlphaFoldDB" id="A0A0J6WYX1"/>
<dbReference type="PATRIC" id="fig|1122219.3.peg.54"/>
<dbReference type="PROSITE" id="PS51257">
    <property type="entry name" value="PROKAR_LIPOPROTEIN"/>
    <property type="match status" value="1"/>
</dbReference>
<sequence length="361" mass="38662">MNKKKYLYAAVILALTFGLAGCGQQPQKKEEAQLVKTIQVGAKEDSTEGTYSGTVKGRYESNLSFQAGGRILSRNIQLGSVVKAGDVLMTVDPKDVTQSVNQAHAAVNQAQAQLSLAESNLSRYRKLFDQDAVSAAAIDQYQTAYDQAAAQYNQSMAALQAQQNQLSYTQLTADADGVISSVTGEVGQVVAAGQTVLTLVHSGDLEVQINVPENRVQDFSVGKAVRISFWALQNQQVDGVVREIAPMADQASRTYIVRVTIPDSPQGMQLGMTASVTNESESVSGQESFVLPLSAIYQTGNTPQVWIVGKDHTLSLKKVSVEDFGNNQVKVTGLAKGDIVVTAGVHMLTEGLTVRTESDTE</sequence>
<feature type="domain" description="Multidrug resistance protein MdtA-like barrel-sandwich hybrid" evidence="5">
    <location>
        <begin position="66"/>
        <end position="200"/>
    </location>
</feature>
<protein>
    <submittedName>
        <fullName evidence="7">RND transporter</fullName>
    </submittedName>
</protein>
<keyword evidence="8" id="KW-1185">Reference proteome</keyword>
<dbReference type="InterPro" id="IPR058624">
    <property type="entry name" value="MdtA-like_HH"/>
</dbReference>